<dbReference type="Pfam" id="PF01841">
    <property type="entry name" value="Transglut_core"/>
    <property type="match status" value="1"/>
</dbReference>
<dbReference type="Gene3D" id="3.10.620.30">
    <property type="match status" value="1"/>
</dbReference>
<keyword evidence="1" id="KW-0472">Membrane</keyword>
<name>R9B1F7_9GAMM</name>
<dbReference type="InterPro" id="IPR052901">
    <property type="entry name" value="Bact_TGase-like"/>
</dbReference>
<dbReference type="OrthoDB" id="9804872at2"/>
<keyword evidence="1" id="KW-0812">Transmembrane</keyword>
<comment type="caution">
    <text evidence="3">The sequence shown here is derived from an EMBL/GenBank/DDBJ whole genome shotgun (WGS) entry which is preliminary data.</text>
</comment>
<dbReference type="PANTHER" id="PTHR42736">
    <property type="entry name" value="PROTEIN-GLUTAMINE GAMMA-GLUTAMYLTRANSFERASE"/>
    <property type="match status" value="1"/>
</dbReference>
<dbReference type="InterPro" id="IPR038765">
    <property type="entry name" value="Papain-like_cys_pep_sf"/>
</dbReference>
<evidence type="ECO:0000259" key="2">
    <source>
        <dbReference type="SMART" id="SM00460"/>
    </source>
</evidence>
<dbReference type="EMBL" id="AQFM01000036">
    <property type="protein sequence ID" value="EOR08247.1"/>
    <property type="molecule type" value="Genomic_DNA"/>
</dbReference>
<reference evidence="3 4" key="1">
    <citation type="submission" date="2013-03" db="EMBL/GenBank/DDBJ databases">
        <title>The Genome Sequence of Acinetobacter tandoii CIP 107469.</title>
        <authorList>
            <consortium name="The Broad Institute Genome Sequencing Platform"/>
            <consortium name="The Broad Institute Genome Sequencing Center for Infectious Disease"/>
            <person name="Cerqueira G."/>
            <person name="Feldgarden M."/>
            <person name="Courvalin P."/>
            <person name="Perichon B."/>
            <person name="Grillot-Courvalin C."/>
            <person name="Clermont D."/>
            <person name="Rocha E."/>
            <person name="Yoon E.-J."/>
            <person name="Nemec A."/>
            <person name="Walker B."/>
            <person name="Young S.K."/>
            <person name="Zeng Q."/>
            <person name="Gargeya S."/>
            <person name="Fitzgerald M."/>
            <person name="Haas B."/>
            <person name="Abouelleil A."/>
            <person name="Alvarado L."/>
            <person name="Arachchi H.M."/>
            <person name="Berlin A.M."/>
            <person name="Chapman S.B."/>
            <person name="Dewar J."/>
            <person name="Goldberg J."/>
            <person name="Griggs A."/>
            <person name="Gujja S."/>
            <person name="Hansen M."/>
            <person name="Howarth C."/>
            <person name="Imamovic A."/>
            <person name="Larimer J."/>
            <person name="McCowan C."/>
            <person name="Murphy C."/>
            <person name="Neiman D."/>
            <person name="Pearson M."/>
            <person name="Priest M."/>
            <person name="Roberts A."/>
            <person name="Saif S."/>
            <person name="Shea T."/>
            <person name="Sisk P."/>
            <person name="Sykes S."/>
            <person name="Wortman J."/>
            <person name="Nusbaum C."/>
            <person name="Birren B."/>
        </authorList>
    </citation>
    <scope>NUCLEOTIDE SEQUENCE [LARGE SCALE GENOMIC DNA]</scope>
    <source>
        <strain evidence="3 4">CIP 107469</strain>
    </source>
</reference>
<dbReference type="eggNOG" id="COG1305">
    <property type="taxonomic scope" value="Bacteria"/>
</dbReference>
<dbReference type="PATRIC" id="fig|1120927.3.peg.1553"/>
<feature type="transmembrane region" description="Helical" evidence="1">
    <location>
        <begin position="128"/>
        <end position="146"/>
    </location>
</feature>
<dbReference type="AlphaFoldDB" id="R9B1F7"/>
<evidence type="ECO:0000256" key="1">
    <source>
        <dbReference type="SAM" id="Phobius"/>
    </source>
</evidence>
<dbReference type="RefSeq" id="WP_016166687.1">
    <property type="nucleotide sequence ID" value="NZ_JHZG01000011.1"/>
</dbReference>
<dbReference type="SUPFAM" id="SSF54001">
    <property type="entry name" value="Cysteine proteinases"/>
    <property type="match status" value="1"/>
</dbReference>
<organism evidence="3 4">
    <name type="scientific">Acinetobacter tandoii DSM 14970 = CIP 107469</name>
    <dbReference type="NCBI Taxonomy" id="1120927"/>
    <lineage>
        <taxon>Bacteria</taxon>
        <taxon>Pseudomonadati</taxon>
        <taxon>Pseudomonadota</taxon>
        <taxon>Gammaproteobacteria</taxon>
        <taxon>Moraxellales</taxon>
        <taxon>Moraxellaceae</taxon>
        <taxon>Acinetobacter</taxon>
    </lineage>
</organism>
<dbReference type="Pfam" id="PF11992">
    <property type="entry name" value="TgpA_N"/>
    <property type="match status" value="1"/>
</dbReference>
<proteinExistence type="predicted"/>
<sequence length="676" mass="77733">MKKTLNSSVKLTILLSLSLILIAQAAYLPMTLSVLLLTAITTLYIHFRQTELHAFSKLWTAFGVLAALASIYFSYGTFIGVEAGVAILTTFLFAKALEIKNTRDVIIIFNFALFVAASSFLFSQSIWMASIVLACLVSCFMGLYRLQTAGFQHQESITGGFKQDLKHVAKFIGLALPFFVLLFLFFPRLPPLWHIPIPENKAVTGMSDRMSPGDIAELSQSSALAFRILGDMSKLPPRSELYWRAMVLDHYDGQTWTSSPFNQQNYNSENQTRLVQHAKFTYRYLAADPQSSWVMGLDQSIPNNPQYFLKNDGSIVPNRAVQLNEPIDLQWLGKSTLADFVTENPTTRKSTTKYPAHLDLRAQKLAQQLFEQAGRDPERYIHHVIGWYKHQHFAYTLQPGLLGQNRIDEFLFQSKQGFCEHYASSFALLMRYVGLPARIVVGYQGGDLAPDGKSWELRQHDAHAWTEVKLHGKWMRVDPTAIIAPQRIDTGMQNYMDTEQNVWGAERSNVNYQQYALLKKMRIWSDYASYQWQSKVIGYNAESQQSWLTKLGIRSTYAMVMVLVLSVLSLLAGYFLYIFYRKWKSTSKIDRLLWQFSKKLQHDLRKQDSETITVWMQRLSDQIKEADDIQIFENIAHLHRKIMYAPQHSQQEMEQFAEMLKTCTFVLKNKRKILSK</sequence>
<gene>
    <name evidence="3" type="ORF">I593_01603</name>
</gene>
<dbReference type="InterPro" id="IPR021878">
    <property type="entry name" value="TgpA_N"/>
</dbReference>
<feature type="transmembrane region" description="Helical" evidence="1">
    <location>
        <begin position="105"/>
        <end position="122"/>
    </location>
</feature>
<evidence type="ECO:0000313" key="3">
    <source>
        <dbReference type="EMBL" id="EOR08247.1"/>
    </source>
</evidence>
<feature type="transmembrane region" description="Helical" evidence="1">
    <location>
        <begin position="557"/>
        <end position="580"/>
    </location>
</feature>
<feature type="transmembrane region" description="Helical" evidence="1">
    <location>
        <begin position="61"/>
        <end position="93"/>
    </location>
</feature>
<keyword evidence="4" id="KW-1185">Reference proteome</keyword>
<protein>
    <recommendedName>
        <fullName evidence="2">Transglutaminase-like domain-containing protein</fullName>
    </recommendedName>
</protein>
<feature type="transmembrane region" description="Helical" evidence="1">
    <location>
        <begin position="167"/>
        <end position="186"/>
    </location>
</feature>
<dbReference type="InterPro" id="IPR002931">
    <property type="entry name" value="Transglutaminase-like"/>
</dbReference>
<feature type="domain" description="Transglutaminase-like" evidence="2">
    <location>
        <begin position="411"/>
        <end position="481"/>
    </location>
</feature>
<evidence type="ECO:0000313" key="4">
    <source>
        <dbReference type="Proteomes" id="UP000016201"/>
    </source>
</evidence>
<accession>R9B1F7</accession>
<dbReference type="SMART" id="SM00460">
    <property type="entry name" value="TGc"/>
    <property type="match status" value="1"/>
</dbReference>
<keyword evidence="1" id="KW-1133">Transmembrane helix</keyword>
<dbReference type="Proteomes" id="UP000016201">
    <property type="component" value="Unassembled WGS sequence"/>
</dbReference>
<dbReference type="PANTHER" id="PTHR42736:SF1">
    <property type="entry name" value="PROTEIN-GLUTAMINE GAMMA-GLUTAMYLTRANSFERASE"/>
    <property type="match status" value="1"/>
</dbReference>